<accession>A0A1Y2IVX2</accession>
<proteinExistence type="predicted"/>
<evidence type="ECO:0000313" key="3">
    <source>
        <dbReference type="Proteomes" id="UP000193067"/>
    </source>
</evidence>
<feature type="compositionally biased region" description="Basic residues" evidence="1">
    <location>
        <begin position="1"/>
        <end position="15"/>
    </location>
</feature>
<dbReference type="EMBL" id="KZ084093">
    <property type="protein sequence ID" value="OSD05276.1"/>
    <property type="molecule type" value="Genomic_DNA"/>
</dbReference>
<feature type="region of interest" description="Disordered" evidence="1">
    <location>
        <begin position="1"/>
        <end position="22"/>
    </location>
</feature>
<gene>
    <name evidence="2" type="ORF">PYCCODRAFT_1221720</name>
</gene>
<evidence type="ECO:0000313" key="2">
    <source>
        <dbReference type="EMBL" id="OSD05276.1"/>
    </source>
</evidence>
<organism evidence="2 3">
    <name type="scientific">Trametes coccinea (strain BRFM310)</name>
    <name type="common">Pycnoporus coccineus</name>
    <dbReference type="NCBI Taxonomy" id="1353009"/>
    <lineage>
        <taxon>Eukaryota</taxon>
        <taxon>Fungi</taxon>
        <taxon>Dikarya</taxon>
        <taxon>Basidiomycota</taxon>
        <taxon>Agaricomycotina</taxon>
        <taxon>Agaricomycetes</taxon>
        <taxon>Polyporales</taxon>
        <taxon>Polyporaceae</taxon>
        <taxon>Trametes</taxon>
    </lineage>
</organism>
<keyword evidence="3" id="KW-1185">Reference proteome</keyword>
<protein>
    <submittedName>
        <fullName evidence="2">Uncharacterized protein</fullName>
    </submittedName>
</protein>
<feature type="compositionally biased region" description="Polar residues" evidence="1">
    <location>
        <begin position="85"/>
        <end position="103"/>
    </location>
</feature>
<feature type="region of interest" description="Disordered" evidence="1">
    <location>
        <begin position="84"/>
        <end position="103"/>
    </location>
</feature>
<dbReference type="Proteomes" id="UP000193067">
    <property type="component" value="Unassembled WGS sequence"/>
</dbReference>
<name>A0A1Y2IVX2_TRAC3</name>
<sequence length="173" mass="19690">MRTSWRRRRMMRRKGREMAGGMRTMRSSLSGRLAAAAIRYVEPLLCSRSGWLRLYALHLSRRPWAALRPCYISLSAPLRSPFVPSHSQLRPSELDSPTNKNTVSRAKCSHSARSVRSYSTTYLHHTCSTRTRQPLEPTLARSIHHPPSISAAVQLRLPTRCRPEICGRLLSVS</sequence>
<evidence type="ECO:0000256" key="1">
    <source>
        <dbReference type="SAM" id="MobiDB-lite"/>
    </source>
</evidence>
<dbReference type="AlphaFoldDB" id="A0A1Y2IVX2"/>
<reference evidence="2 3" key="1">
    <citation type="journal article" date="2015" name="Biotechnol. Biofuels">
        <title>Enhanced degradation of softwood versus hardwood by the white-rot fungus Pycnoporus coccineus.</title>
        <authorList>
            <person name="Couturier M."/>
            <person name="Navarro D."/>
            <person name="Chevret D."/>
            <person name="Henrissat B."/>
            <person name="Piumi F."/>
            <person name="Ruiz-Duenas F.J."/>
            <person name="Martinez A.T."/>
            <person name="Grigoriev I.V."/>
            <person name="Riley R."/>
            <person name="Lipzen A."/>
            <person name="Berrin J.G."/>
            <person name="Master E.R."/>
            <person name="Rosso M.N."/>
        </authorList>
    </citation>
    <scope>NUCLEOTIDE SEQUENCE [LARGE SCALE GENOMIC DNA]</scope>
    <source>
        <strain evidence="2 3">BRFM310</strain>
    </source>
</reference>